<keyword evidence="8 10" id="KW-0472">Membrane</keyword>
<evidence type="ECO:0000256" key="9">
    <source>
        <dbReference type="ARBA" id="ARBA00031636"/>
    </source>
</evidence>
<feature type="transmembrane region" description="Helical" evidence="10">
    <location>
        <begin position="280"/>
        <end position="298"/>
    </location>
</feature>
<evidence type="ECO:0000256" key="5">
    <source>
        <dbReference type="ARBA" id="ARBA00022692"/>
    </source>
</evidence>
<dbReference type="GO" id="GO:0006811">
    <property type="term" value="P:monoatomic ion transport"/>
    <property type="evidence" value="ECO:0007669"/>
    <property type="project" value="UniProtKB-KW"/>
</dbReference>
<evidence type="ECO:0000256" key="1">
    <source>
        <dbReference type="ARBA" id="ARBA00004429"/>
    </source>
</evidence>
<keyword evidence="3" id="KW-0050">Antiport</keyword>
<dbReference type="CDD" id="cd13141">
    <property type="entry name" value="MATE_like_13"/>
    <property type="match status" value="1"/>
</dbReference>
<evidence type="ECO:0000256" key="4">
    <source>
        <dbReference type="ARBA" id="ARBA00022475"/>
    </source>
</evidence>
<keyword evidence="4" id="KW-1003">Cell membrane</keyword>
<feature type="transmembrane region" description="Helical" evidence="10">
    <location>
        <begin position="190"/>
        <end position="217"/>
    </location>
</feature>
<feature type="transmembrane region" description="Helical" evidence="10">
    <location>
        <begin position="94"/>
        <end position="112"/>
    </location>
</feature>
<dbReference type="InterPro" id="IPR002528">
    <property type="entry name" value="MATE_fam"/>
</dbReference>
<dbReference type="EMBL" id="JACHHZ010000004">
    <property type="protein sequence ID" value="MBB6094710.1"/>
    <property type="molecule type" value="Genomic_DNA"/>
</dbReference>
<evidence type="ECO:0000256" key="10">
    <source>
        <dbReference type="SAM" id="Phobius"/>
    </source>
</evidence>
<dbReference type="AlphaFoldDB" id="A0A841HR62"/>
<dbReference type="GO" id="GO:0015297">
    <property type="term" value="F:antiporter activity"/>
    <property type="evidence" value="ECO:0007669"/>
    <property type="project" value="UniProtKB-KW"/>
</dbReference>
<feature type="transmembrane region" description="Helical" evidence="10">
    <location>
        <begin position="387"/>
        <end position="404"/>
    </location>
</feature>
<dbReference type="RefSeq" id="WP_184334113.1">
    <property type="nucleotide sequence ID" value="NZ_JACHHZ010000004.1"/>
</dbReference>
<dbReference type="Proteomes" id="UP000588068">
    <property type="component" value="Unassembled WGS sequence"/>
</dbReference>
<evidence type="ECO:0000256" key="6">
    <source>
        <dbReference type="ARBA" id="ARBA00022989"/>
    </source>
</evidence>
<dbReference type="InterPro" id="IPR050222">
    <property type="entry name" value="MATE_MdtK"/>
</dbReference>
<keyword evidence="6 10" id="KW-1133">Transmembrane helix</keyword>
<evidence type="ECO:0000256" key="2">
    <source>
        <dbReference type="ARBA" id="ARBA00022448"/>
    </source>
</evidence>
<name>A0A841HR62_9GAMM</name>
<dbReference type="Pfam" id="PF01554">
    <property type="entry name" value="MatE"/>
    <property type="match status" value="2"/>
</dbReference>
<dbReference type="PIRSF" id="PIRSF006603">
    <property type="entry name" value="DinF"/>
    <property type="match status" value="1"/>
</dbReference>
<comment type="subcellular location">
    <subcellularLocation>
        <location evidence="1">Cell inner membrane</location>
        <topology evidence="1">Multi-pass membrane protein</topology>
    </subcellularLocation>
</comment>
<organism evidence="11 12">
    <name type="scientific">Povalibacter uvarum</name>
    <dbReference type="NCBI Taxonomy" id="732238"/>
    <lineage>
        <taxon>Bacteria</taxon>
        <taxon>Pseudomonadati</taxon>
        <taxon>Pseudomonadota</taxon>
        <taxon>Gammaproteobacteria</taxon>
        <taxon>Steroidobacterales</taxon>
        <taxon>Steroidobacteraceae</taxon>
        <taxon>Povalibacter</taxon>
    </lineage>
</organism>
<evidence type="ECO:0000256" key="3">
    <source>
        <dbReference type="ARBA" id="ARBA00022449"/>
    </source>
</evidence>
<evidence type="ECO:0000256" key="7">
    <source>
        <dbReference type="ARBA" id="ARBA00023065"/>
    </source>
</evidence>
<reference evidence="11 12" key="1">
    <citation type="submission" date="2020-08" db="EMBL/GenBank/DDBJ databases">
        <title>Genomic Encyclopedia of Type Strains, Phase IV (KMG-IV): sequencing the most valuable type-strain genomes for metagenomic binning, comparative biology and taxonomic classification.</title>
        <authorList>
            <person name="Goeker M."/>
        </authorList>
    </citation>
    <scope>NUCLEOTIDE SEQUENCE [LARGE SCALE GENOMIC DNA]</scope>
    <source>
        <strain evidence="11 12">DSM 26723</strain>
    </source>
</reference>
<protein>
    <recommendedName>
        <fullName evidence="9">Multidrug-efflux transporter</fullName>
    </recommendedName>
</protein>
<dbReference type="NCBIfam" id="TIGR00797">
    <property type="entry name" value="matE"/>
    <property type="match status" value="1"/>
</dbReference>
<feature type="transmembrane region" description="Helical" evidence="10">
    <location>
        <begin position="416"/>
        <end position="435"/>
    </location>
</feature>
<dbReference type="InterPro" id="IPR048279">
    <property type="entry name" value="MdtK-like"/>
</dbReference>
<dbReference type="GO" id="GO:0005886">
    <property type="term" value="C:plasma membrane"/>
    <property type="evidence" value="ECO:0007669"/>
    <property type="project" value="UniProtKB-SubCell"/>
</dbReference>
<dbReference type="PANTHER" id="PTHR43298">
    <property type="entry name" value="MULTIDRUG RESISTANCE PROTEIN NORM-RELATED"/>
    <property type="match status" value="1"/>
</dbReference>
<sequence>MKDLTQGPIVRHIVSMAVPIALGMIFQTLYYLVDLYFVAHLGDAAIAGVGAAGNIMFIVMGLTQVLGVGTVALISHAVGRKDQPEANLIFNQSIVLSGVCGLITLVGGYAITHTYMAAVAADEQALAAGQTYLYWFLPGMALQFALVSMGSALRGTGIVQPTMVVQVVTVVLNIVLAPILIAGWGTGYAMGVAGAGLASTIALVAAVVTLSLYFIRLEKYVSFHPEQWRPRMHAWKRMLAVGLPSGGEFLLLFVFMGVIYWCIRDFGATAQAGFGIGSRVMQSIFLPVMAIAFAAGPIAGQNFGARHPERVRETFRKAVLISVVIMAILTLLAHVSPELLVGGFTDDPAVRTVAATFLAITSWNFVSQGIIFTCSSMFQGLGDTRPALISTGSRVLTFALPAIWMSSQPWFEIHHLWYLSVATVTFQAVLSWLLLRSQFKRRLATISPVAVPA</sequence>
<feature type="transmembrane region" description="Helical" evidence="10">
    <location>
        <begin position="348"/>
        <end position="366"/>
    </location>
</feature>
<evidence type="ECO:0000313" key="12">
    <source>
        <dbReference type="Proteomes" id="UP000588068"/>
    </source>
</evidence>
<feature type="transmembrane region" description="Helical" evidence="10">
    <location>
        <begin position="12"/>
        <end position="33"/>
    </location>
</feature>
<comment type="caution">
    <text evidence="11">The sequence shown here is derived from an EMBL/GenBank/DDBJ whole genome shotgun (WGS) entry which is preliminary data.</text>
</comment>
<feature type="transmembrane region" description="Helical" evidence="10">
    <location>
        <begin position="238"/>
        <end position="260"/>
    </location>
</feature>
<feature type="transmembrane region" description="Helical" evidence="10">
    <location>
        <begin position="45"/>
        <end position="74"/>
    </location>
</feature>
<feature type="transmembrane region" description="Helical" evidence="10">
    <location>
        <begin position="132"/>
        <end position="152"/>
    </location>
</feature>
<keyword evidence="2" id="KW-0813">Transport</keyword>
<feature type="transmembrane region" description="Helical" evidence="10">
    <location>
        <begin position="164"/>
        <end position="184"/>
    </location>
</feature>
<evidence type="ECO:0000256" key="8">
    <source>
        <dbReference type="ARBA" id="ARBA00023136"/>
    </source>
</evidence>
<gene>
    <name evidence="11" type="ORF">HNQ60_003597</name>
</gene>
<keyword evidence="5 10" id="KW-0812">Transmembrane</keyword>
<dbReference type="PANTHER" id="PTHR43298:SF2">
    <property type="entry name" value="FMN_FAD EXPORTER YEEO-RELATED"/>
    <property type="match status" value="1"/>
</dbReference>
<accession>A0A841HR62</accession>
<keyword evidence="7" id="KW-0406">Ion transport</keyword>
<proteinExistence type="predicted"/>
<feature type="transmembrane region" description="Helical" evidence="10">
    <location>
        <begin position="318"/>
        <end position="336"/>
    </location>
</feature>
<dbReference type="GO" id="GO:0042910">
    <property type="term" value="F:xenobiotic transmembrane transporter activity"/>
    <property type="evidence" value="ECO:0007669"/>
    <property type="project" value="InterPro"/>
</dbReference>
<keyword evidence="12" id="KW-1185">Reference proteome</keyword>
<evidence type="ECO:0000313" key="11">
    <source>
        <dbReference type="EMBL" id="MBB6094710.1"/>
    </source>
</evidence>